<dbReference type="GO" id="GO:0016020">
    <property type="term" value="C:membrane"/>
    <property type="evidence" value="ECO:0007669"/>
    <property type="project" value="InterPro"/>
</dbReference>
<evidence type="ECO:0000313" key="2">
    <source>
        <dbReference type="EMBL" id="VDD96153.1"/>
    </source>
</evidence>
<dbReference type="WBParaSite" id="EVEC_0001161001-mRNA-1">
    <property type="protein sequence ID" value="EVEC_0001161001-mRNA-1"/>
    <property type="gene ID" value="EVEC_0001161001"/>
</dbReference>
<dbReference type="InterPro" id="IPR036719">
    <property type="entry name" value="Neuro-gated_channel_TM_sf"/>
</dbReference>
<dbReference type="STRING" id="51028.A0A0N4VL57"/>
<name>A0A0N4VL57_ENTVE</name>
<dbReference type="Proteomes" id="UP000274131">
    <property type="component" value="Unassembled WGS sequence"/>
</dbReference>
<organism evidence="4">
    <name type="scientific">Enterobius vermicularis</name>
    <name type="common">Human pinworm</name>
    <dbReference type="NCBI Taxonomy" id="51028"/>
    <lineage>
        <taxon>Eukaryota</taxon>
        <taxon>Metazoa</taxon>
        <taxon>Ecdysozoa</taxon>
        <taxon>Nematoda</taxon>
        <taxon>Chromadorea</taxon>
        <taxon>Rhabditida</taxon>
        <taxon>Spirurina</taxon>
        <taxon>Oxyuridomorpha</taxon>
        <taxon>Oxyuroidea</taxon>
        <taxon>Oxyuridae</taxon>
        <taxon>Enterobius</taxon>
    </lineage>
</organism>
<keyword evidence="1" id="KW-0812">Transmembrane</keyword>
<evidence type="ECO:0000313" key="4">
    <source>
        <dbReference type="WBParaSite" id="EVEC_0001161001-mRNA-1"/>
    </source>
</evidence>
<dbReference type="EMBL" id="UXUI01011326">
    <property type="protein sequence ID" value="VDD96153.1"/>
    <property type="molecule type" value="Genomic_DNA"/>
</dbReference>
<evidence type="ECO:0000256" key="1">
    <source>
        <dbReference type="SAM" id="Phobius"/>
    </source>
</evidence>
<gene>
    <name evidence="2" type="ORF">EVEC_LOCUS10904</name>
</gene>
<dbReference type="InterPro" id="IPR038050">
    <property type="entry name" value="Neuro_actylchol_rec"/>
</dbReference>
<sequence length="205" mass="23806">MRYLLLDLIPYVIMLKKPRHLTKTDQLDVNNLSTVMRTKDNANFENKLLPIEFPCFANCKQHGFNSFVTPFEDESEAVFHSIYRGICDACKDLNLINKEFIAMRQQFEEQRQDRLEHLVSRKRSSGQMHAASRFARRSNNSISSQHRIRTGSCTAIELAYKSSFLESNWRFAAMVVDRLCLFLFTIFITVATGVILLPFLVKETQ</sequence>
<accession>A0A0N4VL57</accession>
<dbReference type="OrthoDB" id="5975154at2759"/>
<dbReference type="AlphaFoldDB" id="A0A0N4VL57"/>
<feature type="transmembrane region" description="Helical" evidence="1">
    <location>
        <begin position="179"/>
        <end position="201"/>
    </location>
</feature>
<dbReference type="GO" id="GO:0006811">
    <property type="term" value="P:monoatomic ion transport"/>
    <property type="evidence" value="ECO:0007669"/>
    <property type="project" value="InterPro"/>
</dbReference>
<reference evidence="2 3" key="2">
    <citation type="submission" date="2018-10" db="EMBL/GenBank/DDBJ databases">
        <authorList>
            <consortium name="Pathogen Informatics"/>
        </authorList>
    </citation>
    <scope>NUCLEOTIDE SEQUENCE [LARGE SCALE GENOMIC DNA]</scope>
</reference>
<evidence type="ECO:0000313" key="3">
    <source>
        <dbReference type="Proteomes" id="UP000274131"/>
    </source>
</evidence>
<proteinExistence type="predicted"/>
<keyword evidence="1" id="KW-1133">Transmembrane helix</keyword>
<reference evidence="4" key="1">
    <citation type="submission" date="2017-02" db="UniProtKB">
        <authorList>
            <consortium name="WormBaseParasite"/>
        </authorList>
    </citation>
    <scope>IDENTIFICATION</scope>
</reference>
<keyword evidence="1" id="KW-0472">Membrane</keyword>
<dbReference type="SUPFAM" id="SSF90112">
    <property type="entry name" value="Neurotransmitter-gated ion-channel transmembrane pore"/>
    <property type="match status" value="1"/>
</dbReference>
<dbReference type="Gene3D" id="1.20.58.390">
    <property type="entry name" value="Neurotransmitter-gated ion-channel transmembrane domain"/>
    <property type="match status" value="1"/>
</dbReference>
<protein>
    <submittedName>
        <fullName evidence="4">Neur_chan_memb domain-containing protein</fullName>
    </submittedName>
</protein>
<keyword evidence="3" id="KW-1185">Reference proteome</keyword>